<organism evidence="7 8">
    <name type="scientific">Rubricoccus marinus</name>
    <dbReference type="NCBI Taxonomy" id="716817"/>
    <lineage>
        <taxon>Bacteria</taxon>
        <taxon>Pseudomonadati</taxon>
        <taxon>Rhodothermota</taxon>
        <taxon>Rhodothermia</taxon>
        <taxon>Rhodothermales</taxon>
        <taxon>Rubricoccaceae</taxon>
        <taxon>Rubricoccus</taxon>
    </lineage>
</organism>
<dbReference type="Proteomes" id="UP000216446">
    <property type="component" value="Unassembled WGS sequence"/>
</dbReference>
<keyword evidence="5 6" id="KW-0472">Membrane</keyword>
<dbReference type="NCBIfam" id="TIGR00374">
    <property type="entry name" value="flippase-like domain"/>
    <property type="match status" value="1"/>
</dbReference>
<evidence type="ECO:0000256" key="2">
    <source>
        <dbReference type="ARBA" id="ARBA00022475"/>
    </source>
</evidence>
<evidence type="ECO:0000256" key="3">
    <source>
        <dbReference type="ARBA" id="ARBA00022692"/>
    </source>
</evidence>
<name>A0A259TYY2_9BACT</name>
<keyword evidence="3 6" id="KW-0812">Transmembrane</keyword>
<feature type="transmembrane region" description="Helical" evidence="6">
    <location>
        <begin position="48"/>
        <end position="70"/>
    </location>
</feature>
<reference evidence="7 8" key="1">
    <citation type="submission" date="2016-11" db="EMBL/GenBank/DDBJ databases">
        <title>Study of marine rhodopsin-containing bacteria.</title>
        <authorList>
            <person name="Yoshizawa S."/>
            <person name="Kumagai Y."/>
            <person name="Kogure K."/>
        </authorList>
    </citation>
    <scope>NUCLEOTIDE SEQUENCE [LARGE SCALE GENOMIC DNA]</scope>
    <source>
        <strain evidence="7 8">SG-29</strain>
    </source>
</reference>
<gene>
    <name evidence="7" type="ORF">BSZ36_07870</name>
</gene>
<keyword evidence="2" id="KW-1003">Cell membrane</keyword>
<accession>A0A259TYY2</accession>
<dbReference type="PANTHER" id="PTHR37693">
    <property type="entry name" value="PHOSPHATIDYLGLYCEROL LYSYLTRANSFERASE"/>
    <property type="match status" value="1"/>
</dbReference>
<evidence type="ECO:0000313" key="8">
    <source>
        <dbReference type="Proteomes" id="UP000216446"/>
    </source>
</evidence>
<dbReference type="AlphaFoldDB" id="A0A259TYY2"/>
<feature type="transmembrane region" description="Helical" evidence="6">
    <location>
        <begin position="315"/>
        <end position="337"/>
    </location>
</feature>
<feature type="transmembrane region" description="Helical" evidence="6">
    <location>
        <begin position="248"/>
        <end position="267"/>
    </location>
</feature>
<evidence type="ECO:0000256" key="5">
    <source>
        <dbReference type="ARBA" id="ARBA00023136"/>
    </source>
</evidence>
<dbReference type="EMBL" id="MQWB01000001">
    <property type="protein sequence ID" value="OZC02896.1"/>
    <property type="molecule type" value="Genomic_DNA"/>
</dbReference>
<evidence type="ECO:0008006" key="9">
    <source>
        <dbReference type="Google" id="ProtNLM"/>
    </source>
</evidence>
<feature type="transmembrane region" description="Helical" evidence="6">
    <location>
        <begin position="90"/>
        <end position="110"/>
    </location>
</feature>
<feature type="transmembrane region" description="Helical" evidence="6">
    <location>
        <begin position="159"/>
        <end position="181"/>
    </location>
</feature>
<feature type="transmembrane region" description="Helical" evidence="6">
    <location>
        <begin position="14"/>
        <end position="36"/>
    </location>
</feature>
<dbReference type="PANTHER" id="PTHR37693:SF1">
    <property type="entry name" value="INTEGRAL MEMBRANE PROTEIN"/>
    <property type="match status" value="1"/>
</dbReference>
<keyword evidence="4 6" id="KW-1133">Transmembrane helix</keyword>
<evidence type="ECO:0000256" key="1">
    <source>
        <dbReference type="ARBA" id="ARBA00004651"/>
    </source>
</evidence>
<feature type="transmembrane region" description="Helical" evidence="6">
    <location>
        <begin position="122"/>
        <end position="147"/>
    </location>
</feature>
<proteinExistence type="predicted"/>
<evidence type="ECO:0000256" key="6">
    <source>
        <dbReference type="SAM" id="Phobius"/>
    </source>
</evidence>
<dbReference type="Pfam" id="PF03706">
    <property type="entry name" value="LPG_synthase_TM"/>
    <property type="match status" value="1"/>
</dbReference>
<keyword evidence="8" id="KW-1185">Reference proteome</keyword>
<dbReference type="InParanoid" id="A0A259TYY2"/>
<comment type="caution">
    <text evidence="7">The sequence shown here is derived from an EMBL/GenBank/DDBJ whole genome shotgun (WGS) entry which is preliminary data.</text>
</comment>
<dbReference type="GO" id="GO:0005886">
    <property type="term" value="C:plasma membrane"/>
    <property type="evidence" value="ECO:0007669"/>
    <property type="project" value="UniProtKB-SubCell"/>
</dbReference>
<protein>
    <recommendedName>
        <fullName evidence="9">TIGR00374 family protein</fullName>
    </recommendedName>
</protein>
<feature type="transmembrane region" description="Helical" evidence="6">
    <location>
        <begin position="272"/>
        <end position="295"/>
    </location>
</feature>
<comment type="subcellular location">
    <subcellularLocation>
        <location evidence="1">Cell membrane</location>
        <topology evidence="1">Multi-pass membrane protein</topology>
    </subcellularLocation>
</comment>
<feature type="transmembrane region" description="Helical" evidence="6">
    <location>
        <begin position="222"/>
        <end position="242"/>
    </location>
</feature>
<evidence type="ECO:0000313" key="7">
    <source>
        <dbReference type="EMBL" id="OZC02896.1"/>
    </source>
</evidence>
<sequence length="344" mass="37703">MPPVQRGSVRFRDVIWPIALSLVAIIAIVAFTTEGADLVAVARRFRPGLLALAVLALGLQITFASLRLQLISRGALSVRQAYKGQVTWDFLSAITPSALGGGPFAAYFIAKENDLPFGQVSAYMLFSMLMDQVWFAVLIVMLFLFAFELPVFPDALGAVSIGTVALYLVGLLSWISFFAYATLVRPQLIEWVAGKVVRLKFLRRFEDRVHDEARKLRRQARILRAQPLAFYLKGFGLTLLIWCSRYAIALYAAFAVASIARPFLFYLRTAALWLVGIALPTPGGSGGMEGLYLLFLSPLLPESAGGPALLGWRLIAYYTILVIGFAVAGRTVGEVLFGSKKKTA</sequence>
<dbReference type="InterPro" id="IPR022791">
    <property type="entry name" value="L-PG_synthase/AglD"/>
</dbReference>
<evidence type="ECO:0000256" key="4">
    <source>
        <dbReference type="ARBA" id="ARBA00022989"/>
    </source>
</evidence>